<name>A0A0N1ID09_PAPMA</name>
<dbReference type="Proteomes" id="UP000053240">
    <property type="component" value="Unassembled WGS sequence"/>
</dbReference>
<reference evidence="1 2" key="1">
    <citation type="journal article" date="2015" name="Nat. Commun.">
        <title>Outbred genome sequencing and CRISPR/Cas9 gene editing in butterflies.</title>
        <authorList>
            <person name="Li X."/>
            <person name="Fan D."/>
            <person name="Zhang W."/>
            <person name="Liu G."/>
            <person name="Zhang L."/>
            <person name="Zhao L."/>
            <person name="Fang X."/>
            <person name="Chen L."/>
            <person name="Dong Y."/>
            <person name="Chen Y."/>
            <person name="Ding Y."/>
            <person name="Zhao R."/>
            <person name="Feng M."/>
            <person name="Zhu Y."/>
            <person name="Feng Y."/>
            <person name="Jiang X."/>
            <person name="Zhu D."/>
            <person name="Xiang H."/>
            <person name="Feng X."/>
            <person name="Li S."/>
            <person name="Wang J."/>
            <person name="Zhang G."/>
            <person name="Kronforst M.R."/>
            <person name="Wang W."/>
        </authorList>
    </citation>
    <scope>NUCLEOTIDE SEQUENCE [LARGE SCALE GENOMIC DNA]</scope>
    <source>
        <strain evidence="1">Ya'a_city_454_Pm</strain>
        <tissue evidence="1">Whole body</tissue>
    </source>
</reference>
<evidence type="ECO:0000313" key="1">
    <source>
        <dbReference type="EMBL" id="KPJ20292.1"/>
    </source>
</evidence>
<dbReference type="STRING" id="76193.A0A0N1ID09"/>
<protein>
    <submittedName>
        <fullName evidence="1">Uncharacterized protein</fullName>
    </submittedName>
</protein>
<gene>
    <name evidence="1" type="ORF">RR48_04890</name>
</gene>
<accession>A0A0N1ID09</accession>
<dbReference type="InParanoid" id="A0A0N1ID09"/>
<proteinExistence type="predicted"/>
<keyword evidence="2" id="KW-1185">Reference proteome</keyword>
<organism evidence="1 2">
    <name type="scientific">Papilio machaon</name>
    <name type="common">Old World swallowtail butterfly</name>
    <dbReference type="NCBI Taxonomy" id="76193"/>
    <lineage>
        <taxon>Eukaryota</taxon>
        <taxon>Metazoa</taxon>
        <taxon>Ecdysozoa</taxon>
        <taxon>Arthropoda</taxon>
        <taxon>Hexapoda</taxon>
        <taxon>Insecta</taxon>
        <taxon>Pterygota</taxon>
        <taxon>Neoptera</taxon>
        <taxon>Endopterygota</taxon>
        <taxon>Lepidoptera</taxon>
        <taxon>Glossata</taxon>
        <taxon>Ditrysia</taxon>
        <taxon>Papilionoidea</taxon>
        <taxon>Papilionidae</taxon>
        <taxon>Papilioninae</taxon>
        <taxon>Papilio</taxon>
    </lineage>
</organism>
<dbReference type="EMBL" id="KQ459717">
    <property type="protein sequence ID" value="KPJ20292.1"/>
    <property type="molecule type" value="Genomic_DNA"/>
</dbReference>
<evidence type="ECO:0000313" key="2">
    <source>
        <dbReference type="Proteomes" id="UP000053240"/>
    </source>
</evidence>
<dbReference type="AlphaFoldDB" id="A0A0N1ID09"/>
<sequence length="62" mass="7227">MTCILYHGLFGYNYSQNRLWRHRLEQHTGCKCPCGQKVAPAFYLVPSKVEWSNIVQNVQITV</sequence>